<keyword evidence="5" id="KW-1185">Reference proteome</keyword>
<dbReference type="SMART" id="SM00112">
    <property type="entry name" value="CA"/>
    <property type="match status" value="1"/>
</dbReference>
<evidence type="ECO:0000313" key="5">
    <source>
        <dbReference type="Proteomes" id="UP001595814"/>
    </source>
</evidence>
<dbReference type="SUPFAM" id="SSF55486">
    <property type="entry name" value="Metalloproteases ('zincins'), catalytic domain"/>
    <property type="match status" value="1"/>
</dbReference>
<dbReference type="Gene3D" id="2.60.40.60">
    <property type="entry name" value="Cadherins"/>
    <property type="match status" value="1"/>
</dbReference>
<feature type="domain" description="Cadherin" evidence="3">
    <location>
        <begin position="65"/>
        <end position="157"/>
    </location>
</feature>
<name>A0ABV8JM48_9FLAO</name>
<dbReference type="Proteomes" id="UP001595814">
    <property type="component" value="Unassembled WGS sequence"/>
</dbReference>
<dbReference type="EMBL" id="JBHSAW010000004">
    <property type="protein sequence ID" value="MFC4095191.1"/>
    <property type="molecule type" value="Genomic_DNA"/>
</dbReference>
<feature type="compositionally biased region" description="Acidic residues" evidence="1">
    <location>
        <begin position="32"/>
        <end position="49"/>
    </location>
</feature>
<organism evidence="4 5">
    <name type="scientific">Euzebyella saccharophila</name>
    <dbReference type="NCBI Taxonomy" id="679664"/>
    <lineage>
        <taxon>Bacteria</taxon>
        <taxon>Pseudomonadati</taxon>
        <taxon>Bacteroidota</taxon>
        <taxon>Flavobacteriia</taxon>
        <taxon>Flavobacteriales</taxon>
        <taxon>Flavobacteriaceae</taxon>
        <taxon>Euzebyella</taxon>
    </lineage>
</organism>
<keyword evidence="2" id="KW-0732">Signal</keyword>
<evidence type="ECO:0000313" key="4">
    <source>
        <dbReference type="EMBL" id="MFC4095191.1"/>
    </source>
</evidence>
<accession>A0ABV8JM48</accession>
<dbReference type="PROSITE" id="PS51257">
    <property type="entry name" value="PROKAR_LIPOPROTEIN"/>
    <property type="match status" value="1"/>
</dbReference>
<feature type="chain" id="PRO_5045062269" description="Cadherin domain-containing protein" evidence="2">
    <location>
        <begin position="20"/>
        <end position="356"/>
    </location>
</feature>
<dbReference type="InterPro" id="IPR015919">
    <property type="entry name" value="Cadherin-like_sf"/>
</dbReference>
<feature type="region of interest" description="Disordered" evidence="1">
    <location>
        <begin position="32"/>
        <end position="55"/>
    </location>
</feature>
<gene>
    <name evidence="4" type="ORF">ACFOUT_04855</name>
</gene>
<dbReference type="InterPro" id="IPR002126">
    <property type="entry name" value="Cadherin-like_dom"/>
</dbReference>
<reference evidence="5" key="1">
    <citation type="journal article" date="2019" name="Int. J. Syst. Evol. Microbiol.">
        <title>The Global Catalogue of Microorganisms (GCM) 10K type strain sequencing project: providing services to taxonomists for standard genome sequencing and annotation.</title>
        <authorList>
            <consortium name="The Broad Institute Genomics Platform"/>
            <consortium name="The Broad Institute Genome Sequencing Center for Infectious Disease"/>
            <person name="Wu L."/>
            <person name="Ma J."/>
        </authorList>
    </citation>
    <scope>NUCLEOTIDE SEQUENCE [LARGE SCALE GENOMIC DNA]</scope>
    <source>
        <strain evidence="5">CECT 7477</strain>
    </source>
</reference>
<evidence type="ECO:0000256" key="2">
    <source>
        <dbReference type="SAM" id="SignalP"/>
    </source>
</evidence>
<comment type="caution">
    <text evidence="4">The sequence shown here is derived from an EMBL/GenBank/DDBJ whole genome shotgun (WGS) entry which is preliminary data.</text>
</comment>
<feature type="signal peptide" evidence="2">
    <location>
        <begin position="1"/>
        <end position="19"/>
    </location>
</feature>
<protein>
    <recommendedName>
        <fullName evidence="3">Cadherin domain-containing protein</fullName>
    </recommendedName>
</protein>
<sequence length="356" mass="39983">MKKIFYPLLLFFIASCSTDSTNSFNDTVLENTDSELTPEETEENPETEPQDQNTAPVLNLETYLINEHASPATSIGFIQANDAEGDEITYSISSEVDIEINETTGELSVGPDLQLDFETMPSIEFMVSVFDGATITEENFELIVEDIDETALLTPEETDLISYFQHLVYWKGHANTPVERNQKWATTMKIYLQGTISNEFAATVEDVMTEYNEIFKDGFNIVTEENESESNATVFYGSEAELENVWPDMYEIVKDGGYSGYAITPSNAHQLSNSRIWISNPAAVLFKHELGHALGFGHSNKCQNENSFLCSQISTDNDFLPEELSIIRYAYHDRLQEGLTETEAEAVLADIIVNEQ</sequence>
<proteinExistence type="predicted"/>
<dbReference type="Gene3D" id="3.40.390.10">
    <property type="entry name" value="Collagenase (Catalytic Domain)"/>
    <property type="match status" value="1"/>
</dbReference>
<dbReference type="PROSITE" id="PS50268">
    <property type="entry name" value="CADHERIN_2"/>
    <property type="match status" value="1"/>
</dbReference>
<evidence type="ECO:0000256" key="1">
    <source>
        <dbReference type="SAM" id="MobiDB-lite"/>
    </source>
</evidence>
<dbReference type="SUPFAM" id="SSF49313">
    <property type="entry name" value="Cadherin-like"/>
    <property type="match status" value="1"/>
</dbReference>
<evidence type="ECO:0000259" key="3">
    <source>
        <dbReference type="PROSITE" id="PS50268"/>
    </source>
</evidence>
<dbReference type="RefSeq" id="WP_192461095.1">
    <property type="nucleotide sequence ID" value="NZ_JACYFJ010000001.1"/>
</dbReference>
<dbReference type="InterPro" id="IPR024079">
    <property type="entry name" value="MetalloPept_cat_dom_sf"/>
</dbReference>